<accession>A0A645HZT4</accession>
<evidence type="ECO:0008006" key="3">
    <source>
        <dbReference type="Google" id="ProtNLM"/>
    </source>
</evidence>
<reference evidence="2" key="1">
    <citation type="submission" date="2019-08" db="EMBL/GenBank/DDBJ databases">
        <authorList>
            <person name="Kucharzyk K."/>
            <person name="Murdoch R.W."/>
            <person name="Higgins S."/>
            <person name="Loffler F."/>
        </authorList>
    </citation>
    <scope>NUCLEOTIDE SEQUENCE</scope>
</reference>
<gene>
    <name evidence="2" type="ORF">SDC9_188332</name>
</gene>
<comment type="caution">
    <text evidence="2">The sequence shown here is derived from an EMBL/GenBank/DDBJ whole genome shotgun (WGS) entry which is preliminary data.</text>
</comment>
<feature type="region of interest" description="Disordered" evidence="1">
    <location>
        <begin position="1"/>
        <end position="33"/>
    </location>
</feature>
<sequence length="63" mass="6382">MVVGVETRSSSAVRIPRNPETGQHPDIAGLFPAGEGSGYSGGITSSAIDGENAAIAVAKWLNN</sequence>
<dbReference type="InterPro" id="IPR028348">
    <property type="entry name" value="FAD-binding_protein"/>
</dbReference>
<dbReference type="InterPro" id="IPR036188">
    <property type="entry name" value="FAD/NAD-bd_sf"/>
</dbReference>
<protein>
    <recommendedName>
        <fullName evidence="3">FAD-dependent oxidoreductase 2 FAD binding domain-containing protein</fullName>
    </recommendedName>
</protein>
<organism evidence="2">
    <name type="scientific">bioreactor metagenome</name>
    <dbReference type="NCBI Taxonomy" id="1076179"/>
    <lineage>
        <taxon>unclassified sequences</taxon>
        <taxon>metagenomes</taxon>
        <taxon>ecological metagenomes</taxon>
    </lineage>
</organism>
<name>A0A645HZT4_9ZZZZ</name>
<proteinExistence type="predicted"/>
<dbReference type="EMBL" id="VSSQ01097420">
    <property type="protein sequence ID" value="MPN40793.1"/>
    <property type="molecule type" value="Genomic_DNA"/>
</dbReference>
<evidence type="ECO:0000313" key="2">
    <source>
        <dbReference type="EMBL" id="MPN40793.1"/>
    </source>
</evidence>
<dbReference type="PANTHER" id="PTHR42842:SF3">
    <property type="entry name" value="FAD_NAD(P)-BINDING OXIDOREDUCTASE FAMILY PROTEIN"/>
    <property type="match status" value="1"/>
</dbReference>
<dbReference type="SUPFAM" id="SSF51905">
    <property type="entry name" value="FAD/NAD(P)-binding domain"/>
    <property type="match status" value="1"/>
</dbReference>
<evidence type="ECO:0000256" key="1">
    <source>
        <dbReference type="SAM" id="MobiDB-lite"/>
    </source>
</evidence>
<dbReference type="Gene3D" id="3.50.50.60">
    <property type="entry name" value="FAD/NAD(P)-binding domain"/>
    <property type="match status" value="1"/>
</dbReference>
<dbReference type="PANTHER" id="PTHR42842">
    <property type="entry name" value="FAD/NAD(P)-BINDING OXIDOREDUCTASE"/>
    <property type="match status" value="1"/>
</dbReference>
<dbReference type="AlphaFoldDB" id="A0A645HZT4"/>